<organism evidence="1 2">
    <name type="scientific">Dactylosporangium siamense</name>
    <dbReference type="NCBI Taxonomy" id="685454"/>
    <lineage>
        <taxon>Bacteria</taxon>
        <taxon>Bacillati</taxon>
        <taxon>Actinomycetota</taxon>
        <taxon>Actinomycetes</taxon>
        <taxon>Micromonosporales</taxon>
        <taxon>Micromonosporaceae</taxon>
        <taxon>Dactylosporangium</taxon>
    </lineage>
</organism>
<protein>
    <submittedName>
        <fullName evidence="1">Uncharacterized protein</fullName>
    </submittedName>
</protein>
<gene>
    <name evidence="1" type="ORF">Dsi01nite_091630</name>
</gene>
<evidence type="ECO:0000313" key="1">
    <source>
        <dbReference type="EMBL" id="GIG51122.1"/>
    </source>
</evidence>
<evidence type="ECO:0000313" key="2">
    <source>
        <dbReference type="Proteomes" id="UP000660611"/>
    </source>
</evidence>
<comment type="caution">
    <text evidence="1">The sequence shown here is derived from an EMBL/GenBank/DDBJ whole genome shotgun (WGS) entry which is preliminary data.</text>
</comment>
<dbReference type="RefSeq" id="WP_203852748.1">
    <property type="nucleotide sequence ID" value="NZ_BAAAVW010000005.1"/>
</dbReference>
<dbReference type="Proteomes" id="UP000660611">
    <property type="component" value="Unassembled WGS sequence"/>
</dbReference>
<name>A0A919PWT2_9ACTN</name>
<sequence length="171" mass="19209">MPLPAVDTNRPRELIRHDLTAEHPNQPWVADPTDVRTGFGWVHAAFVLHVCSRLIVGRQVSHLKRNWRSMLMPEPVVRVPVDQLRQVFELLIDHVARNSGTGLTVSRDYFWSIPASERYDVYAVPGEFTIGRVSESLANLQGMLEDESKALGYGLVWLADVLRAIGDEAVG</sequence>
<accession>A0A919PWT2</accession>
<reference evidence="1" key="1">
    <citation type="submission" date="2021-01" db="EMBL/GenBank/DDBJ databases">
        <title>Whole genome shotgun sequence of Dactylosporangium siamense NBRC 106093.</title>
        <authorList>
            <person name="Komaki H."/>
            <person name="Tamura T."/>
        </authorList>
    </citation>
    <scope>NUCLEOTIDE SEQUENCE</scope>
    <source>
        <strain evidence="1">NBRC 106093</strain>
    </source>
</reference>
<dbReference type="AlphaFoldDB" id="A0A919PWT2"/>
<dbReference type="EMBL" id="BONQ01000150">
    <property type="protein sequence ID" value="GIG51122.1"/>
    <property type="molecule type" value="Genomic_DNA"/>
</dbReference>
<keyword evidence="2" id="KW-1185">Reference proteome</keyword>
<proteinExistence type="predicted"/>